<evidence type="ECO:0000313" key="6">
    <source>
        <dbReference type="EMBL" id="OJH41919.1"/>
    </source>
</evidence>
<accession>A0A1L9BI54</accession>
<keyword evidence="3" id="KW-0143">Chaperone</keyword>
<dbReference type="OrthoDB" id="8857354at2"/>
<dbReference type="GO" id="GO:0005524">
    <property type="term" value="F:ATP binding"/>
    <property type="evidence" value="ECO:0007669"/>
    <property type="project" value="UniProtKB-KW"/>
</dbReference>
<evidence type="ECO:0000259" key="4">
    <source>
        <dbReference type="SMART" id="SM00382"/>
    </source>
</evidence>
<dbReference type="AlphaFoldDB" id="A0A1L9BI54"/>
<dbReference type="PRINTS" id="PR00300">
    <property type="entry name" value="CLPPROTEASEA"/>
</dbReference>
<dbReference type="GO" id="GO:0006508">
    <property type="term" value="P:proteolysis"/>
    <property type="evidence" value="ECO:0007669"/>
    <property type="project" value="UniProtKB-KW"/>
</dbReference>
<dbReference type="Pfam" id="PF07724">
    <property type="entry name" value="AAA_2"/>
    <property type="match status" value="1"/>
</dbReference>
<evidence type="ECO:0000313" key="7">
    <source>
        <dbReference type="Proteomes" id="UP000182229"/>
    </source>
</evidence>
<dbReference type="InterPro" id="IPR001270">
    <property type="entry name" value="ClpA/B"/>
</dbReference>
<feature type="domain" description="AAA+ ATPase" evidence="4">
    <location>
        <begin position="499"/>
        <end position="661"/>
    </location>
</feature>
<dbReference type="Gene3D" id="1.10.8.60">
    <property type="match status" value="1"/>
</dbReference>
<dbReference type="GO" id="GO:0034605">
    <property type="term" value="P:cellular response to heat"/>
    <property type="evidence" value="ECO:0007669"/>
    <property type="project" value="TreeGrafter"/>
</dbReference>
<evidence type="ECO:0000259" key="5">
    <source>
        <dbReference type="SMART" id="SM01086"/>
    </source>
</evidence>
<dbReference type="CDD" id="cd19499">
    <property type="entry name" value="RecA-like_ClpB_Hsp104-like"/>
    <property type="match status" value="1"/>
</dbReference>
<dbReference type="STRING" id="83449.BON30_01425"/>
<gene>
    <name evidence="6" type="ORF">BON30_01425</name>
</gene>
<keyword evidence="6" id="KW-0645">Protease</keyword>
<dbReference type="InterPro" id="IPR050130">
    <property type="entry name" value="ClpA_ClpB"/>
</dbReference>
<keyword evidence="2 6" id="KW-0067">ATP-binding</keyword>
<dbReference type="GO" id="GO:0008233">
    <property type="term" value="F:peptidase activity"/>
    <property type="evidence" value="ECO:0007669"/>
    <property type="project" value="UniProtKB-KW"/>
</dbReference>
<name>A0A1L9BI54_9BACT</name>
<dbReference type="PANTHER" id="PTHR11638:SF175">
    <property type="entry name" value="ATP-DEPENDENT CLP PROTEASE, ATP-BINDING SUBUNIT CLPC"/>
    <property type="match status" value="1"/>
</dbReference>
<dbReference type="GO" id="GO:0016887">
    <property type="term" value="F:ATP hydrolysis activity"/>
    <property type="evidence" value="ECO:0007669"/>
    <property type="project" value="InterPro"/>
</dbReference>
<dbReference type="Proteomes" id="UP000182229">
    <property type="component" value="Unassembled WGS sequence"/>
</dbReference>
<dbReference type="Pfam" id="PF10431">
    <property type="entry name" value="ClpB_D2-small"/>
    <property type="match status" value="1"/>
</dbReference>
<evidence type="ECO:0000256" key="3">
    <source>
        <dbReference type="ARBA" id="ARBA00023186"/>
    </source>
</evidence>
<keyword evidence="6" id="KW-0378">Hydrolase</keyword>
<sequence length="769" mass="86364">MSDKSLRVYFTTHHDGRLTGQLLPVWDSFFDKPPPSAYGASEAEVLSLLETRVRQLLREDDAALERFLWEEDLEARTITVEIHPQTVHKKRPVISQALIPLRLTYVYGRMEGGAWRVRVPRFDWSFVVEELSIARDVLQIALSTALLGEKPKGLYDFRHEGEEYVRAWDPLGSRREVRGGARREPPPEVLDQVGEELTSRALGSRQPALVYDAEAMREWLELAQRRPPPSLLLVGGTGTGKTSHVSMLARRIAERRREDKTVHLPDIWRTSAERIVAGMVYLGMWQERCLKLIDELSHEEDYLFVDRLTSLLAPQPDGSSIGDLLLPAAMSGEISLIAECTEAELERCQRRFPEALRPFRVLRIESPPASRMPELMQRYQSVRRSRVGIHPVGLRQLVAHLDTFQRDSLFPGKAFRFLDWLEQQGERGQSRTLYPRDASEAYARYSGLPLQLISDEIPAERHVLAAQLQKGVIGQERACELAAGVLARFKAGLNDPDKPVGTLLFAGPTGVGKTELSKQLARTLFGDEQRMIRLDMSEYMLPGSAQRLMEVGPGITSLAERVRQQPLSLVLFDELEKAHPEVFDLLLGILGEGRLTDGLGRLVDFRMTVVCMTSNLGVAHSEPAGFGAERGAEDFTRAIRQAFRPELFNRIDHIIPFRRLTEADVLRIVDLELEKAASRAGLLRRGLKLVVEPDARAWLARHGYEPQLGARPLKRLIEAKVMAPIAVRLAAHPELEGVLLPVVVAGSAAERGLRPEYRALATLLDPPVA</sequence>
<evidence type="ECO:0000256" key="2">
    <source>
        <dbReference type="ARBA" id="ARBA00022840"/>
    </source>
</evidence>
<proteinExistence type="predicted"/>
<dbReference type="RefSeq" id="WP_071896013.1">
    <property type="nucleotide sequence ID" value="NZ_MPIN01000001.1"/>
</dbReference>
<dbReference type="Gene3D" id="3.40.50.300">
    <property type="entry name" value="P-loop containing nucleotide triphosphate hydrolases"/>
    <property type="match status" value="2"/>
</dbReference>
<feature type="domain" description="AAA+ ATPase" evidence="4">
    <location>
        <begin position="227"/>
        <end position="365"/>
    </location>
</feature>
<dbReference type="SUPFAM" id="SSF52540">
    <property type="entry name" value="P-loop containing nucleoside triphosphate hydrolases"/>
    <property type="match status" value="2"/>
</dbReference>
<dbReference type="InterPro" id="IPR003593">
    <property type="entry name" value="AAA+_ATPase"/>
</dbReference>
<feature type="domain" description="Clp ATPase C-terminal" evidence="5">
    <location>
        <begin position="660"/>
        <end position="755"/>
    </location>
</feature>
<organism evidence="6 7">
    <name type="scientific">Cystobacter ferrugineus</name>
    <dbReference type="NCBI Taxonomy" id="83449"/>
    <lineage>
        <taxon>Bacteria</taxon>
        <taxon>Pseudomonadati</taxon>
        <taxon>Myxococcota</taxon>
        <taxon>Myxococcia</taxon>
        <taxon>Myxococcales</taxon>
        <taxon>Cystobacterineae</taxon>
        <taxon>Archangiaceae</taxon>
        <taxon>Cystobacter</taxon>
    </lineage>
</organism>
<keyword evidence="7" id="KW-1185">Reference proteome</keyword>
<dbReference type="SMART" id="SM00382">
    <property type="entry name" value="AAA"/>
    <property type="match status" value="2"/>
</dbReference>
<evidence type="ECO:0000256" key="1">
    <source>
        <dbReference type="ARBA" id="ARBA00022741"/>
    </source>
</evidence>
<keyword evidence="1" id="KW-0547">Nucleotide-binding</keyword>
<dbReference type="EMBL" id="MPIN01000001">
    <property type="protein sequence ID" value="OJH41919.1"/>
    <property type="molecule type" value="Genomic_DNA"/>
</dbReference>
<protein>
    <submittedName>
        <fullName evidence="6">ATP-dependent Clp protease ATP-binding subunit ClpA</fullName>
    </submittedName>
</protein>
<dbReference type="PANTHER" id="PTHR11638">
    <property type="entry name" value="ATP-DEPENDENT CLP PROTEASE"/>
    <property type="match status" value="1"/>
</dbReference>
<reference evidence="7" key="1">
    <citation type="submission" date="2016-11" db="EMBL/GenBank/DDBJ databases">
        <authorList>
            <person name="Shukria A."/>
            <person name="Stevens D.C."/>
        </authorList>
    </citation>
    <scope>NUCLEOTIDE SEQUENCE [LARGE SCALE GENOMIC DNA]</scope>
    <source>
        <strain evidence="7">Cbfe23</strain>
    </source>
</reference>
<dbReference type="GO" id="GO:0005737">
    <property type="term" value="C:cytoplasm"/>
    <property type="evidence" value="ECO:0007669"/>
    <property type="project" value="TreeGrafter"/>
</dbReference>
<reference evidence="6 7" key="2">
    <citation type="submission" date="2016-12" db="EMBL/GenBank/DDBJ databases">
        <title>Draft Genome Sequence of Cystobacter ferrugineus Strain Cbfe23.</title>
        <authorList>
            <person name="Akbar S."/>
            <person name="Dowd S.E."/>
            <person name="Stevens D.C."/>
        </authorList>
    </citation>
    <scope>NUCLEOTIDE SEQUENCE [LARGE SCALE GENOMIC DNA]</scope>
    <source>
        <strain evidence="6 7">Cbfe23</strain>
    </source>
</reference>
<dbReference type="InterPro" id="IPR003959">
    <property type="entry name" value="ATPase_AAA_core"/>
</dbReference>
<dbReference type="InterPro" id="IPR027417">
    <property type="entry name" value="P-loop_NTPase"/>
</dbReference>
<dbReference type="InterPro" id="IPR019489">
    <property type="entry name" value="Clp_ATPase_C"/>
</dbReference>
<comment type="caution">
    <text evidence="6">The sequence shown here is derived from an EMBL/GenBank/DDBJ whole genome shotgun (WGS) entry which is preliminary data.</text>
</comment>
<dbReference type="SMART" id="SM01086">
    <property type="entry name" value="ClpB_D2-small"/>
    <property type="match status" value="1"/>
</dbReference>